<feature type="transmembrane region" description="Helical" evidence="5">
    <location>
        <begin position="58"/>
        <end position="81"/>
    </location>
</feature>
<keyword evidence="2 5" id="KW-0812">Transmembrane</keyword>
<dbReference type="PANTHER" id="PTHR43359:SF1">
    <property type="entry name" value="FORMATE HYDROGENLYASE SUBUNIT 4-RELATED"/>
    <property type="match status" value="1"/>
</dbReference>
<feature type="transmembrane region" description="Helical" evidence="5">
    <location>
        <begin position="6"/>
        <end position="23"/>
    </location>
</feature>
<sequence length="313" mass="33352">MSAAHYFLGILLAPLLLGVINRVKAKFAGRRGRPYLQLYYDLAKLLQKSVVYPVASSAIFWIGPLVNLGAVLTALLFVPLGGTPALVSFTGDFFLAAYVLAMGRFAMILAALDTGSAFEGMGASREAVYSALAEPVLLAAFIPLGMTVKIFSLSAMLAPFTPEGWERYWPVLILLGGAFFIVLLTENCRIPVDDPATHLELTMIHEVMILDHGGVDLALIEFASALKLWFFCAVVAGTAMPDITLFAAGIPVLGDILTGPFVALVFSLLGIFMVAVLVGIAESSMARLKLLKIPALLTLAGALTALACLFSLR</sequence>
<evidence type="ECO:0000256" key="2">
    <source>
        <dbReference type="ARBA" id="ARBA00022692"/>
    </source>
</evidence>
<keyword evidence="4 5" id="KW-0472">Membrane</keyword>
<dbReference type="Pfam" id="PF00146">
    <property type="entry name" value="NADHdh"/>
    <property type="match status" value="1"/>
</dbReference>
<name>A0A212KHJ9_9DELT</name>
<reference evidence="6" key="1">
    <citation type="submission" date="2016-04" db="EMBL/GenBank/DDBJ databases">
        <authorList>
            <person name="Evans L.H."/>
            <person name="Alamgir A."/>
            <person name="Owens N."/>
            <person name="Weber N.D."/>
            <person name="Virtaneva K."/>
            <person name="Barbian K."/>
            <person name="Babar A."/>
            <person name="Rosenke K."/>
        </authorList>
    </citation>
    <scope>NUCLEOTIDE SEQUENCE</scope>
    <source>
        <strain evidence="6">86</strain>
    </source>
</reference>
<feature type="transmembrane region" description="Helical" evidence="5">
    <location>
        <begin position="293"/>
        <end position="312"/>
    </location>
</feature>
<keyword evidence="3 5" id="KW-1133">Transmembrane helix</keyword>
<evidence type="ECO:0000256" key="1">
    <source>
        <dbReference type="ARBA" id="ARBA00004141"/>
    </source>
</evidence>
<feature type="transmembrane region" description="Helical" evidence="5">
    <location>
        <begin position="168"/>
        <end position="185"/>
    </location>
</feature>
<dbReference type="InterPro" id="IPR001694">
    <property type="entry name" value="NADH_UbQ_OxRdtase_su1/FPO"/>
</dbReference>
<dbReference type="GO" id="GO:0005886">
    <property type="term" value="C:plasma membrane"/>
    <property type="evidence" value="ECO:0007669"/>
    <property type="project" value="TreeGrafter"/>
</dbReference>
<feature type="transmembrane region" description="Helical" evidence="5">
    <location>
        <begin position="256"/>
        <end position="281"/>
    </location>
</feature>
<dbReference type="EMBL" id="FLUQ01000007">
    <property type="protein sequence ID" value="SBW11109.1"/>
    <property type="molecule type" value="Genomic_DNA"/>
</dbReference>
<evidence type="ECO:0000313" key="6">
    <source>
        <dbReference type="EMBL" id="SBW11109.1"/>
    </source>
</evidence>
<comment type="subcellular location">
    <subcellularLocation>
        <location evidence="1">Membrane</location>
        <topology evidence="1">Multi-pass membrane protein</topology>
    </subcellularLocation>
</comment>
<dbReference type="InterPro" id="IPR052561">
    <property type="entry name" value="ComplexI_Subunit1"/>
</dbReference>
<proteinExistence type="predicted"/>
<gene>
    <name evidence="6" type="ORF">KL86DPRO_70169</name>
</gene>
<feature type="transmembrane region" description="Helical" evidence="5">
    <location>
        <begin position="93"/>
        <end position="115"/>
    </location>
</feature>
<feature type="transmembrane region" description="Helical" evidence="5">
    <location>
        <begin position="228"/>
        <end position="250"/>
    </location>
</feature>
<dbReference type="AlphaFoldDB" id="A0A212KHJ9"/>
<evidence type="ECO:0000256" key="3">
    <source>
        <dbReference type="ARBA" id="ARBA00022989"/>
    </source>
</evidence>
<organism evidence="6">
    <name type="scientific">uncultured delta proteobacterium</name>
    <dbReference type="NCBI Taxonomy" id="34034"/>
    <lineage>
        <taxon>Bacteria</taxon>
        <taxon>Deltaproteobacteria</taxon>
        <taxon>environmental samples</taxon>
    </lineage>
</organism>
<evidence type="ECO:0000256" key="5">
    <source>
        <dbReference type="SAM" id="Phobius"/>
    </source>
</evidence>
<protein>
    <submittedName>
        <fullName evidence="6">Putative hydrogenase-4 component C</fullName>
    </submittedName>
</protein>
<dbReference type="PANTHER" id="PTHR43359">
    <property type="entry name" value="FORMATE HYDROGENLYASE SUBUNIT 4"/>
    <property type="match status" value="1"/>
</dbReference>
<evidence type="ECO:0000256" key="4">
    <source>
        <dbReference type="ARBA" id="ARBA00023136"/>
    </source>
</evidence>
<feature type="transmembrane region" description="Helical" evidence="5">
    <location>
        <begin position="127"/>
        <end position="148"/>
    </location>
</feature>
<accession>A0A212KHJ9</accession>